<dbReference type="Proteomes" id="UP000600449">
    <property type="component" value="Unassembled WGS sequence"/>
</dbReference>
<dbReference type="PANTHER" id="PTHR43877">
    <property type="entry name" value="AMINOALKYLPHOSPHONATE N-ACETYLTRANSFERASE-RELATED-RELATED"/>
    <property type="match status" value="1"/>
</dbReference>
<feature type="domain" description="N-acetyltransferase" evidence="3">
    <location>
        <begin position="3"/>
        <end position="159"/>
    </location>
</feature>
<keyword evidence="5" id="KW-1185">Reference proteome</keyword>
<evidence type="ECO:0000313" key="5">
    <source>
        <dbReference type="Proteomes" id="UP000600449"/>
    </source>
</evidence>
<dbReference type="SUPFAM" id="SSF55729">
    <property type="entry name" value="Acyl-CoA N-acyltransferases (Nat)"/>
    <property type="match status" value="1"/>
</dbReference>
<accession>A0A917V1V4</accession>
<dbReference type="AlphaFoldDB" id="A0A917V1V4"/>
<dbReference type="CDD" id="cd04301">
    <property type="entry name" value="NAT_SF"/>
    <property type="match status" value="1"/>
</dbReference>
<keyword evidence="2" id="KW-0012">Acyltransferase</keyword>
<dbReference type="InterPro" id="IPR050832">
    <property type="entry name" value="Bact_Acetyltransf"/>
</dbReference>
<keyword evidence="1" id="KW-0808">Transferase</keyword>
<dbReference type="PROSITE" id="PS51186">
    <property type="entry name" value="GNAT"/>
    <property type="match status" value="1"/>
</dbReference>
<protein>
    <recommendedName>
        <fullName evidence="3">N-acetyltransferase domain-containing protein</fullName>
    </recommendedName>
</protein>
<dbReference type="EMBL" id="BMMF01000002">
    <property type="protein sequence ID" value="GGK22807.1"/>
    <property type="molecule type" value="Genomic_DNA"/>
</dbReference>
<dbReference type="RefSeq" id="WP_188909614.1">
    <property type="nucleotide sequence ID" value="NZ_BMMF01000002.1"/>
</dbReference>
<dbReference type="Pfam" id="PF00583">
    <property type="entry name" value="Acetyltransf_1"/>
    <property type="match status" value="1"/>
</dbReference>
<dbReference type="PANTHER" id="PTHR43877:SF2">
    <property type="entry name" value="AMINOALKYLPHOSPHONATE N-ACETYLTRANSFERASE-RELATED"/>
    <property type="match status" value="1"/>
</dbReference>
<proteinExistence type="predicted"/>
<evidence type="ECO:0000256" key="2">
    <source>
        <dbReference type="ARBA" id="ARBA00023315"/>
    </source>
</evidence>
<gene>
    <name evidence="4" type="ORF">GCM10011322_06920</name>
</gene>
<organism evidence="4 5">
    <name type="scientific">Salinarimonas ramus</name>
    <dbReference type="NCBI Taxonomy" id="690164"/>
    <lineage>
        <taxon>Bacteria</taxon>
        <taxon>Pseudomonadati</taxon>
        <taxon>Pseudomonadota</taxon>
        <taxon>Alphaproteobacteria</taxon>
        <taxon>Hyphomicrobiales</taxon>
        <taxon>Salinarimonadaceae</taxon>
        <taxon>Salinarimonas</taxon>
    </lineage>
</organism>
<evidence type="ECO:0000256" key="1">
    <source>
        <dbReference type="ARBA" id="ARBA00022679"/>
    </source>
</evidence>
<sequence length="159" mass="17184">MTLAIRTAGPADRETCIGLVDQLNAFEATLVDDRLTTREAAEAAYAAALDRVARTKGRMLLAEEDGIAVGLLVFVIDEEHPYVREDVRRYGMVADLIVVEDARGRGVGRALLAEAERLTREAGLVRLSIGALAANEGACAAYLKAGFSDYLRIFVKSLD</sequence>
<dbReference type="Gene3D" id="3.40.630.30">
    <property type="match status" value="1"/>
</dbReference>
<dbReference type="InterPro" id="IPR016181">
    <property type="entry name" value="Acyl_CoA_acyltransferase"/>
</dbReference>
<evidence type="ECO:0000259" key="3">
    <source>
        <dbReference type="PROSITE" id="PS51186"/>
    </source>
</evidence>
<name>A0A917V1V4_9HYPH</name>
<dbReference type="InterPro" id="IPR000182">
    <property type="entry name" value="GNAT_dom"/>
</dbReference>
<evidence type="ECO:0000313" key="4">
    <source>
        <dbReference type="EMBL" id="GGK22807.1"/>
    </source>
</evidence>
<reference evidence="4 5" key="1">
    <citation type="journal article" date="2014" name="Int. J. Syst. Evol. Microbiol.">
        <title>Complete genome sequence of Corynebacterium casei LMG S-19264T (=DSM 44701T), isolated from a smear-ripened cheese.</title>
        <authorList>
            <consortium name="US DOE Joint Genome Institute (JGI-PGF)"/>
            <person name="Walter F."/>
            <person name="Albersmeier A."/>
            <person name="Kalinowski J."/>
            <person name="Ruckert C."/>
        </authorList>
    </citation>
    <scope>NUCLEOTIDE SEQUENCE [LARGE SCALE GENOMIC DNA]</scope>
    <source>
        <strain evidence="4 5">CGMCC 1.9161</strain>
    </source>
</reference>
<dbReference type="GO" id="GO:0016747">
    <property type="term" value="F:acyltransferase activity, transferring groups other than amino-acyl groups"/>
    <property type="evidence" value="ECO:0007669"/>
    <property type="project" value="InterPro"/>
</dbReference>
<comment type="caution">
    <text evidence="4">The sequence shown here is derived from an EMBL/GenBank/DDBJ whole genome shotgun (WGS) entry which is preliminary data.</text>
</comment>